<evidence type="ECO:0000256" key="3">
    <source>
        <dbReference type="ARBA" id="ARBA00038157"/>
    </source>
</evidence>
<dbReference type="PATRIC" id="fig|1622118.3.peg.1789"/>
<protein>
    <recommendedName>
        <fullName evidence="4">Protein tas</fullName>
    </recommendedName>
</protein>
<evidence type="ECO:0000313" key="7">
    <source>
        <dbReference type="Proteomes" id="UP000059672"/>
    </source>
</evidence>
<dbReference type="CDD" id="cd19094">
    <property type="entry name" value="AKR_Tas-like"/>
    <property type="match status" value="1"/>
</dbReference>
<name>A0A120IED4_9FLAO</name>
<reference evidence="6 7" key="2">
    <citation type="journal article" date="2016" name="Int. J. Syst. Evol. Microbiol.">
        <title>Lutibacter profundi sp. nov., isolated from a deep-sea hydrothermal system on the Arctic Mid-Ocean Ridge and emended description of the genus Lutibacter.</title>
        <authorList>
            <person name="Le Moine Bauer S."/>
            <person name="Roalkvam I."/>
            <person name="Steen I.H."/>
            <person name="Dahle H."/>
        </authorList>
    </citation>
    <scope>NUCLEOTIDE SEQUENCE [LARGE SCALE GENOMIC DNA]</scope>
    <source>
        <strain evidence="6 7">LP1</strain>
    </source>
</reference>
<gene>
    <name evidence="6" type="ORF">Lupro_08645</name>
</gene>
<dbReference type="STRING" id="1622118.Lupro_08645"/>
<sequence length="345" mass="39557">MKYTTIQNTNIKVSKICLGTMTFGEQNTENEAHEQLNYALEKGINFIDTAEMYSVPGRKETQGSTERFIGSWLQHQKRENLVIATKITGPSPGLSYIRNNMGFSNSAIDDALEKSLKRLKTDYVDVYQLHWPERSTNFFSQRNYKHNFNDKWEDNFKEVIEKLDSLVKEGKIRHYGVSNETPWGLMRHLEESKNNNLTRCKTIQNPYSLLNRTFEIGLAEVAMREKVGLLAYSPMAFGMLSGKYLDGKMPKNARLTLFPVFSRYNSNESRFLTQKYADLAKELNISLAQLSLAFVTQQPFVTSNIIGATSMEQLKENISSIHVKLTEETLKKIDEIQELQPNPAP</sequence>
<dbReference type="GO" id="GO:0016491">
    <property type="term" value="F:oxidoreductase activity"/>
    <property type="evidence" value="ECO:0007669"/>
    <property type="project" value="UniProtKB-KW"/>
</dbReference>
<dbReference type="KEGG" id="lut:Lupro_08645"/>
<proteinExistence type="inferred from homology"/>
<comment type="similarity">
    <text evidence="3">Belongs to the aldo/keto reductase family. Aldo/keto reductase 2 subfamily.</text>
</comment>
<evidence type="ECO:0000259" key="5">
    <source>
        <dbReference type="Pfam" id="PF00248"/>
    </source>
</evidence>
<dbReference type="OrthoDB" id="9773828at2"/>
<keyword evidence="1" id="KW-0521">NADP</keyword>
<evidence type="ECO:0000256" key="1">
    <source>
        <dbReference type="ARBA" id="ARBA00022857"/>
    </source>
</evidence>
<dbReference type="SUPFAM" id="SSF51430">
    <property type="entry name" value="NAD(P)-linked oxidoreductase"/>
    <property type="match status" value="1"/>
</dbReference>
<accession>A0A120IED4</accession>
<dbReference type="PANTHER" id="PTHR43364:SF4">
    <property type="entry name" value="NAD(P)-LINKED OXIDOREDUCTASE SUPERFAMILY PROTEIN"/>
    <property type="match status" value="1"/>
</dbReference>
<evidence type="ECO:0000256" key="4">
    <source>
        <dbReference type="ARBA" id="ARBA00070119"/>
    </source>
</evidence>
<dbReference type="FunFam" id="3.20.20.100:FF:000005">
    <property type="entry name" value="NADP(H)-dependent aldo-keto reductase"/>
    <property type="match status" value="1"/>
</dbReference>
<keyword evidence="2" id="KW-0560">Oxidoreductase</keyword>
<dbReference type="RefSeq" id="WP_068208813.1">
    <property type="nucleotide sequence ID" value="NZ_CP013355.1"/>
</dbReference>
<dbReference type="InterPro" id="IPR023210">
    <property type="entry name" value="NADP_OxRdtase_dom"/>
</dbReference>
<dbReference type="Gene3D" id="3.20.20.100">
    <property type="entry name" value="NADP-dependent oxidoreductase domain"/>
    <property type="match status" value="1"/>
</dbReference>
<organism evidence="6 7">
    <name type="scientific">Lutibacter profundi</name>
    <dbReference type="NCBI Taxonomy" id="1622118"/>
    <lineage>
        <taxon>Bacteria</taxon>
        <taxon>Pseudomonadati</taxon>
        <taxon>Bacteroidota</taxon>
        <taxon>Flavobacteriia</taxon>
        <taxon>Flavobacteriales</taxon>
        <taxon>Flavobacteriaceae</taxon>
        <taxon>Lutibacter</taxon>
    </lineage>
</organism>
<dbReference type="EMBL" id="CP013355">
    <property type="protein sequence ID" value="AMC11319.1"/>
    <property type="molecule type" value="Genomic_DNA"/>
</dbReference>
<dbReference type="PANTHER" id="PTHR43364">
    <property type="entry name" value="NADH-SPECIFIC METHYLGLYOXAL REDUCTASE-RELATED"/>
    <property type="match status" value="1"/>
</dbReference>
<dbReference type="InterPro" id="IPR050523">
    <property type="entry name" value="AKR_Detox_Biosynth"/>
</dbReference>
<feature type="domain" description="NADP-dependent oxidoreductase" evidence="5">
    <location>
        <begin position="15"/>
        <end position="337"/>
    </location>
</feature>
<keyword evidence="7" id="KW-1185">Reference proteome</keyword>
<dbReference type="AlphaFoldDB" id="A0A120IED4"/>
<evidence type="ECO:0000256" key="2">
    <source>
        <dbReference type="ARBA" id="ARBA00023002"/>
    </source>
</evidence>
<dbReference type="Pfam" id="PF00248">
    <property type="entry name" value="Aldo_ket_red"/>
    <property type="match status" value="1"/>
</dbReference>
<evidence type="ECO:0000313" key="6">
    <source>
        <dbReference type="EMBL" id="AMC11319.1"/>
    </source>
</evidence>
<dbReference type="InterPro" id="IPR036812">
    <property type="entry name" value="NAD(P)_OxRdtase_dom_sf"/>
</dbReference>
<reference evidence="7" key="1">
    <citation type="submission" date="2015-12" db="EMBL/GenBank/DDBJ databases">
        <title>Complete genome sequence of Lutibacter profundus strain LP1.</title>
        <authorList>
            <person name="Wissuwa J."/>
            <person name="Le Moine Bauer S."/>
            <person name="Stokke R."/>
            <person name="Dahle H."/>
            <person name="Steen I.H."/>
        </authorList>
    </citation>
    <scope>NUCLEOTIDE SEQUENCE [LARGE SCALE GENOMIC DNA]</scope>
    <source>
        <strain evidence="7">LP1</strain>
    </source>
</reference>
<dbReference type="Proteomes" id="UP000059672">
    <property type="component" value="Chromosome"/>
</dbReference>